<dbReference type="Gene3D" id="1.10.10.10">
    <property type="entry name" value="Winged helix-like DNA-binding domain superfamily/Winged helix DNA-binding domain"/>
    <property type="match status" value="1"/>
</dbReference>
<sequence length="232" mass="25072">MYDHDLFVQTLSDFVRALIRPYDVDAVLEALAVRVKEVLHLTAAGVSLAEEGKVRAATVIPPHLTLLEKLQEEHQVGPSVDAVRGSEPVIVSGPAELEERWPALAAVARETGTCAVAALPLALGGNTYGALSMYAGEREWPEQDLAAAALLGDMATAYLINASSHHQQQELNDQLAQALESRIVIEQAKGVVAESRGETVESAFERIRSHARSHSVKVRDVSEAIVRMGLRL</sequence>
<evidence type="ECO:0000256" key="2">
    <source>
        <dbReference type="ARBA" id="ARBA00022777"/>
    </source>
</evidence>
<dbReference type="PROSITE" id="PS50921">
    <property type="entry name" value="ANTAR"/>
    <property type="match status" value="1"/>
</dbReference>
<dbReference type="SUPFAM" id="SSF52172">
    <property type="entry name" value="CheY-like"/>
    <property type="match status" value="1"/>
</dbReference>
<keyword evidence="2" id="KW-0418">Kinase</keyword>
<dbReference type="InterPro" id="IPR011006">
    <property type="entry name" value="CheY-like_superfamily"/>
</dbReference>
<dbReference type="InterPro" id="IPR036388">
    <property type="entry name" value="WH-like_DNA-bd_sf"/>
</dbReference>
<dbReference type="Pfam" id="PF03861">
    <property type="entry name" value="ANTAR"/>
    <property type="match status" value="1"/>
</dbReference>
<dbReference type="InterPro" id="IPR012074">
    <property type="entry name" value="GAF_ANTAR"/>
</dbReference>
<keyword evidence="4" id="KW-0804">Transcription</keyword>
<dbReference type="PIRSF" id="PIRSF036625">
    <property type="entry name" value="GAF_ANTAR"/>
    <property type="match status" value="1"/>
</dbReference>
<dbReference type="Proteomes" id="UP001499841">
    <property type="component" value="Unassembled WGS sequence"/>
</dbReference>
<dbReference type="InterPro" id="IPR029016">
    <property type="entry name" value="GAF-like_dom_sf"/>
</dbReference>
<organism evidence="6 7">
    <name type="scientific">Georgenia daeguensis</name>
    <dbReference type="NCBI Taxonomy" id="908355"/>
    <lineage>
        <taxon>Bacteria</taxon>
        <taxon>Bacillati</taxon>
        <taxon>Actinomycetota</taxon>
        <taxon>Actinomycetes</taxon>
        <taxon>Micrococcales</taxon>
        <taxon>Bogoriellaceae</taxon>
        <taxon>Georgenia</taxon>
    </lineage>
</organism>
<dbReference type="RefSeq" id="WP_345043483.1">
    <property type="nucleotide sequence ID" value="NZ_BAABBA010000019.1"/>
</dbReference>
<dbReference type="InterPro" id="IPR005561">
    <property type="entry name" value="ANTAR"/>
</dbReference>
<evidence type="ECO:0000313" key="6">
    <source>
        <dbReference type="EMBL" id="GAA4288911.1"/>
    </source>
</evidence>
<keyword evidence="3" id="KW-0805">Transcription regulation</keyword>
<evidence type="ECO:0000259" key="5">
    <source>
        <dbReference type="PROSITE" id="PS50921"/>
    </source>
</evidence>
<evidence type="ECO:0000256" key="4">
    <source>
        <dbReference type="ARBA" id="ARBA00023163"/>
    </source>
</evidence>
<evidence type="ECO:0000256" key="3">
    <source>
        <dbReference type="ARBA" id="ARBA00023015"/>
    </source>
</evidence>
<comment type="caution">
    <text evidence="6">The sequence shown here is derived from an EMBL/GenBank/DDBJ whole genome shotgun (WGS) entry which is preliminary data.</text>
</comment>
<reference evidence="7" key="1">
    <citation type="journal article" date="2019" name="Int. J. Syst. Evol. Microbiol.">
        <title>The Global Catalogue of Microorganisms (GCM) 10K type strain sequencing project: providing services to taxonomists for standard genome sequencing and annotation.</title>
        <authorList>
            <consortium name="The Broad Institute Genomics Platform"/>
            <consortium name="The Broad Institute Genome Sequencing Center for Infectious Disease"/>
            <person name="Wu L."/>
            <person name="Ma J."/>
        </authorList>
    </citation>
    <scope>NUCLEOTIDE SEQUENCE [LARGE SCALE GENOMIC DNA]</scope>
    <source>
        <strain evidence="7">JCM 17459</strain>
    </source>
</reference>
<evidence type="ECO:0000256" key="1">
    <source>
        <dbReference type="ARBA" id="ARBA00022679"/>
    </source>
</evidence>
<proteinExistence type="predicted"/>
<feature type="domain" description="ANTAR" evidence="5">
    <location>
        <begin position="165"/>
        <end position="226"/>
    </location>
</feature>
<dbReference type="Gene3D" id="3.30.450.40">
    <property type="match status" value="1"/>
</dbReference>
<accession>A0ABP8EY30</accession>
<keyword evidence="1" id="KW-0808">Transferase</keyword>
<name>A0ABP8EY30_9MICO</name>
<protein>
    <submittedName>
        <fullName evidence="6">GAF and ANTAR domain-containing protein</fullName>
    </submittedName>
</protein>
<dbReference type="InterPro" id="IPR003018">
    <property type="entry name" value="GAF"/>
</dbReference>
<dbReference type="SMART" id="SM01012">
    <property type="entry name" value="ANTAR"/>
    <property type="match status" value="1"/>
</dbReference>
<dbReference type="Pfam" id="PF01590">
    <property type="entry name" value="GAF"/>
    <property type="match status" value="1"/>
</dbReference>
<evidence type="ECO:0000313" key="7">
    <source>
        <dbReference type="Proteomes" id="UP001499841"/>
    </source>
</evidence>
<gene>
    <name evidence="6" type="ORF">GCM10022262_32710</name>
</gene>
<dbReference type="SUPFAM" id="SSF55781">
    <property type="entry name" value="GAF domain-like"/>
    <property type="match status" value="1"/>
</dbReference>
<keyword evidence="7" id="KW-1185">Reference proteome</keyword>
<dbReference type="EMBL" id="BAABBA010000019">
    <property type="protein sequence ID" value="GAA4288911.1"/>
    <property type="molecule type" value="Genomic_DNA"/>
</dbReference>